<sequence>MVETRRSSSSSKRPLSSPATSLPTSSKRSKASEPASSSTNGAAVSGPLNEALGPVKESGSDSRVTELRSSDLPVSDVDKAVDASVPDKSADADVENGALVSPQSLGEPAIDTENAKVVGAGFTARVKKKPTKPAKSGSKVPWGKLLSQYSQNPHVVMCSTIFTVGQSRQCNLCLKDSNISNVLCKVKHIESDGSSIALLEISGGKGSVQVNGKTYRKNASLILNAGDELIFTSTGNHAYIFQQLTTDNLAAPSIPSLSLLEAQTAPIKGVIEARSGNPSAVAGAATILASLSTKENSEMSTLPSGCEVSDDRVPEVDMKDSASNTDPVTASSREKTIPPTPDAANENTNLDRLGLDDNMDVDNTKIPGASYSLRPLLRILAGTSTDFDFSGSIAKILDERREIREMLKEFEPPSALISTKRQAFKVGLQEGILNPDNIDVSFENFPYYLSDTTKKVLIASTYVHLKCNKFAKYTSDLPTMSPRVLLSGPSGSEIYQETLTKALAKHFGARLLIVDSLLLPGGSTSKEADPVRELSRAEKAYVYAKRAAQNAALQQKRPTSSVEADITGGSSLSSQALPKQEVSTATSKNYTFKKGDRVKFVGATSPSGLSSLQPALRGPTIGFRGKVLLAFEENGSSKIGVRFDRSIPEGNDLGGLCEEDHGFFCASSSLRLDSSGGDDVDKLAVNELFEVAVNESKSCPLILFVKEIEKSMAGNSDVYTSLKNKVENLPANVVVIGSHTQMDNRKEKSHPGGLLFTKFGSNQTALLDLAFPDNFSRLHDRSKEAPKTMKQVSRLFPNKVTIQLPQDEALLLDWKQQLERDSETLKAQSNIVSIRSVLGRNGLDCPDLETLCIKDQTLANESVEKVVGWALSHHFMNSSEALTKDAKLIVSSESIKYGLNILQGIQNESKSLKKSLKDVVTENEFEKKLLADVIPPSDIGVSFDDIGALENVKDTLKELVMLPLQRPELFCKGQLTKPCKGILLFGPPGTGKTMLAKAVATEAGANFINISMSSITSKWFGEGEKYVKAVFSLASKIAPSVIFVDEVDSMLGRRENPGEHEAMRKMKNEFMVNWDGLRTKDKERVLVLAATNRPFDLDEAVIRRLPRRLMVNLPDVPNREKILRVILAKEELTPNVDLEAVANMTDGYSGSDLKNLCVTAAHCPIREILEKEKEERALAVAENRPAPILYSSADVRPLKMDDFKYAHEQVCASVSSESTNMNELLQWNDLYGEGGSRKKKPLSYFM</sequence>
<keyword evidence="9" id="KW-1185">Reference proteome</keyword>
<dbReference type="Gene3D" id="3.40.50.300">
    <property type="entry name" value="P-loop containing nucleotide triphosphate hydrolases"/>
    <property type="match status" value="1"/>
</dbReference>
<dbReference type="InterPro" id="IPR027417">
    <property type="entry name" value="P-loop_NTPase"/>
</dbReference>
<dbReference type="EMBL" id="JBBPBN010000006">
    <property type="protein sequence ID" value="KAK9035552.1"/>
    <property type="molecule type" value="Genomic_DNA"/>
</dbReference>
<organism evidence="8 9">
    <name type="scientific">Hibiscus sabdariffa</name>
    <name type="common">roselle</name>
    <dbReference type="NCBI Taxonomy" id="183260"/>
    <lineage>
        <taxon>Eukaryota</taxon>
        <taxon>Viridiplantae</taxon>
        <taxon>Streptophyta</taxon>
        <taxon>Embryophyta</taxon>
        <taxon>Tracheophyta</taxon>
        <taxon>Spermatophyta</taxon>
        <taxon>Magnoliopsida</taxon>
        <taxon>eudicotyledons</taxon>
        <taxon>Gunneridae</taxon>
        <taxon>Pentapetalae</taxon>
        <taxon>rosids</taxon>
        <taxon>malvids</taxon>
        <taxon>Malvales</taxon>
        <taxon>Malvaceae</taxon>
        <taxon>Malvoideae</taxon>
        <taxon>Hibiscus</taxon>
    </lineage>
</organism>
<keyword evidence="5" id="KW-0496">Mitochondrion</keyword>
<dbReference type="Proteomes" id="UP001396334">
    <property type="component" value="Unassembled WGS sequence"/>
</dbReference>
<keyword evidence="3" id="KW-0472">Membrane</keyword>
<dbReference type="PANTHER" id="PTHR45644:SF73">
    <property type="entry name" value="AAA-TYPE ATPASE FAMILY PROTEIN"/>
    <property type="match status" value="1"/>
</dbReference>
<gene>
    <name evidence="8" type="ORF">V6N11_077590</name>
</gene>
<feature type="region of interest" description="Disordered" evidence="6">
    <location>
        <begin position="317"/>
        <end position="356"/>
    </location>
</feature>
<dbReference type="Pfam" id="PF00004">
    <property type="entry name" value="AAA"/>
    <property type="match status" value="1"/>
</dbReference>
<dbReference type="SMART" id="SM00382">
    <property type="entry name" value="AAA"/>
    <property type="match status" value="1"/>
</dbReference>
<dbReference type="PROSITE" id="PS00674">
    <property type="entry name" value="AAA"/>
    <property type="match status" value="1"/>
</dbReference>
<protein>
    <recommendedName>
        <fullName evidence="7">AAA+ ATPase domain-containing protein</fullName>
    </recommendedName>
</protein>
<dbReference type="Pfam" id="PF17862">
    <property type="entry name" value="AAA_lid_3"/>
    <property type="match status" value="1"/>
</dbReference>
<dbReference type="SUPFAM" id="SSF49879">
    <property type="entry name" value="SMAD/FHA domain"/>
    <property type="match status" value="1"/>
</dbReference>
<dbReference type="InterPro" id="IPR008984">
    <property type="entry name" value="SMAD_FHA_dom_sf"/>
</dbReference>
<evidence type="ECO:0000256" key="3">
    <source>
        <dbReference type="ARBA" id="ARBA00022787"/>
    </source>
</evidence>
<dbReference type="InterPro" id="IPR041569">
    <property type="entry name" value="AAA_lid_3"/>
</dbReference>
<feature type="compositionally biased region" description="Low complexity" evidence="6">
    <location>
        <begin position="7"/>
        <end position="26"/>
    </location>
</feature>
<name>A0ABR2TDV5_9ROSI</name>
<dbReference type="InterPro" id="IPR003960">
    <property type="entry name" value="ATPase_AAA_CS"/>
</dbReference>
<proteinExistence type="predicted"/>
<dbReference type="Gene3D" id="2.60.200.20">
    <property type="match status" value="1"/>
</dbReference>
<evidence type="ECO:0000259" key="7">
    <source>
        <dbReference type="SMART" id="SM00382"/>
    </source>
</evidence>
<evidence type="ECO:0000256" key="5">
    <source>
        <dbReference type="ARBA" id="ARBA00023128"/>
    </source>
</evidence>
<feature type="domain" description="AAA+ ATPase" evidence="7">
    <location>
        <begin position="978"/>
        <end position="1115"/>
    </location>
</feature>
<evidence type="ECO:0000256" key="6">
    <source>
        <dbReference type="SAM" id="MobiDB-lite"/>
    </source>
</evidence>
<keyword evidence="4" id="KW-0067">ATP-binding</keyword>
<dbReference type="InterPro" id="IPR003593">
    <property type="entry name" value="AAA+_ATPase"/>
</dbReference>
<keyword evidence="3" id="KW-1000">Mitochondrion outer membrane</keyword>
<dbReference type="InterPro" id="IPR051701">
    <property type="entry name" value="Mito_OM_Translocase_MSP1"/>
</dbReference>
<dbReference type="CDD" id="cd19520">
    <property type="entry name" value="RecA-like_ATAD1"/>
    <property type="match status" value="1"/>
</dbReference>
<comment type="subcellular location">
    <subcellularLocation>
        <location evidence="1">Mitochondrion outer membrane</location>
        <topology evidence="1">Single-pass membrane protein</topology>
    </subcellularLocation>
</comment>
<keyword evidence="2" id="KW-0547">Nucleotide-binding</keyword>
<evidence type="ECO:0000313" key="8">
    <source>
        <dbReference type="EMBL" id="KAK9035552.1"/>
    </source>
</evidence>
<dbReference type="Gene3D" id="1.10.8.60">
    <property type="match status" value="1"/>
</dbReference>
<feature type="compositionally biased region" description="Basic and acidic residues" evidence="6">
    <location>
        <begin position="58"/>
        <end position="69"/>
    </location>
</feature>
<dbReference type="InterPro" id="IPR056653">
    <property type="entry name" value="DUF7751"/>
</dbReference>
<dbReference type="PANTHER" id="PTHR45644">
    <property type="entry name" value="AAA ATPASE, PUTATIVE (AFU_ORTHOLOGUE AFUA_2G12920)-RELATED-RELATED"/>
    <property type="match status" value="1"/>
</dbReference>
<evidence type="ECO:0000256" key="2">
    <source>
        <dbReference type="ARBA" id="ARBA00022741"/>
    </source>
</evidence>
<feature type="region of interest" description="Disordered" evidence="6">
    <location>
        <begin position="1"/>
        <end position="95"/>
    </location>
</feature>
<evidence type="ECO:0000256" key="1">
    <source>
        <dbReference type="ARBA" id="ARBA00004572"/>
    </source>
</evidence>
<comment type="caution">
    <text evidence="8">The sequence shown here is derived from an EMBL/GenBank/DDBJ whole genome shotgun (WGS) entry which is preliminary data.</text>
</comment>
<evidence type="ECO:0000313" key="9">
    <source>
        <dbReference type="Proteomes" id="UP001396334"/>
    </source>
</evidence>
<dbReference type="InterPro" id="IPR003959">
    <property type="entry name" value="ATPase_AAA_core"/>
</dbReference>
<accession>A0ABR2TDV5</accession>
<evidence type="ECO:0000256" key="4">
    <source>
        <dbReference type="ARBA" id="ARBA00022840"/>
    </source>
</evidence>
<dbReference type="Pfam" id="PF24933">
    <property type="entry name" value="DUF7751"/>
    <property type="match status" value="1"/>
</dbReference>
<feature type="compositionally biased region" description="Polar residues" evidence="6">
    <location>
        <begin position="321"/>
        <end position="331"/>
    </location>
</feature>
<reference evidence="8 9" key="1">
    <citation type="journal article" date="2024" name="G3 (Bethesda)">
        <title>Genome assembly of Hibiscus sabdariffa L. provides insights into metabolisms of medicinal natural products.</title>
        <authorList>
            <person name="Kim T."/>
        </authorList>
    </citation>
    <scope>NUCLEOTIDE SEQUENCE [LARGE SCALE GENOMIC DNA]</scope>
    <source>
        <strain evidence="8">TK-2024</strain>
        <tissue evidence="8">Old leaves</tissue>
    </source>
</reference>
<dbReference type="SUPFAM" id="SSF52540">
    <property type="entry name" value="P-loop containing nucleoside triphosphate hydrolases"/>
    <property type="match status" value="1"/>
</dbReference>